<protein>
    <submittedName>
        <fullName evidence="1">Uncharacterized protein</fullName>
    </submittedName>
</protein>
<dbReference type="PATRIC" id="fig|1263868.3.peg.5186"/>
<organism evidence="1 2">
    <name type="scientific">Rhodopirellula europaea SH398</name>
    <dbReference type="NCBI Taxonomy" id="1263868"/>
    <lineage>
        <taxon>Bacteria</taxon>
        <taxon>Pseudomonadati</taxon>
        <taxon>Planctomycetota</taxon>
        <taxon>Planctomycetia</taxon>
        <taxon>Pirellulales</taxon>
        <taxon>Pirellulaceae</taxon>
        <taxon>Rhodopirellula</taxon>
    </lineage>
</organism>
<reference evidence="1 2" key="1">
    <citation type="journal article" date="2013" name="Mar. Genomics">
        <title>Expression of sulfatases in Rhodopirellula baltica and the diversity of sulfatases in the genus Rhodopirellula.</title>
        <authorList>
            <person name="Wegner C.E."/>
            <person name="Richter-Heitmann T."/>
            <person name="Klindworth A."/>
            <person name="Klockow C."/>
            <person name="Richter M."/>
            <person name="Achstetter T."/>
            <person name="Glockner F.O."/>
            <person name="Harder J."/>
        </authorList>
    </citation>
    <scope>NUCLEOTIDE SEQUENCE [LARGE SCALE GENOMIC DNA]</scope>
    <source>
        <strain evidence="1 2">SH398</strain>
    </source>
</reference>
<proteinExistence type="predicted"/>
<evidence type="ECO:0000313" key="1">
    <source>
        <dbReference type="EMBL" id="EMI24667.1"/>
    </source>
</evidence>
<gene>
    <name evidence="1" type="ORF">RESH_04776</name>
</gene>
<sequence>MQLKQVDFNRLPLGLIDFRPTMKRFRASVTASYQPISRGQIRGSA</sequence>
<comment type="caution">
    <text evidence="1">The sequence shown here is derived from an EMBL/GenBank/DDBJ whole genome shotgun (WGS) entry which is preliminary data.</text>
</comment>
<dbReference type="AlphaFoldDB" id="M5SAH7"/>
<dbReference type="STRING" id="1263868.RESH_04776"/>
<dbReference type="EMBL" id="ANOF01000153">
    <property type="protein sequence ID" value="EMI24667.1"/>
    <property type="molecule type" value="Genomic_DNA"/>
</dbReference>
<name>M5SAH7_9BACT</name>
<evidence type="ECO:0000313" key="2">
    <source>
        <dbReference type="Proteomes" id="UP000011996"/>
    </source>
</evidence>
<dbReference type="Proteomes" id="UP000011996">
    <property type="component" value="Unassembled WGS sequence"/>
</dbReference>
<accession>M5SAH7</accession>